<feature type="transmembrane region" description="Helical" evidence="1">
    <location>
        <begin position="138"/>
        <end position="156"/>
    </location>
</feature>
<dbReference type="Proteomes" id="UP000250136">
    <property type="component" value="Chromosome"/>
</dbReference>
<dbReference type="PATRIC" id="fig|277988.4.peg.1256"/>
<accession>A0A0Q2M350</accession>
<protein>
    <submittedName>
        <fullName evidence="3">Uncharacterized protein</fullName>
    </submittedName>
</protein>
<dbReference type="AlphaFoldDB" id="A0A0Q2M350"/>
<keyword evidence="1" id="KW-1133">Transmembrane helix</keyword>
<dbReference type="EMBL" id="LIXN01000008">
    <property type="protein sequence ID" value="KQH82481.1"/>
    <property type="molecule type" value="Genomic_DNA"/>
</dbReference>
<evidence type="ECO:0000313" key="2">
    <source>
        <dbReference type="EMBL" id="ASJ12517.1"/>
    </source>
</evidence>
<organism evidence="3 5">
    <name type="scientific">Thermococcus thioreducens</name>
    <dbReference type="NCBI Taxonomy" id="277988"/>
    <lineage>
        <taxon>Archaea</taxon>
        <taxon>Methanobacteriati</taxon>
        <taxon>Methanobacteriota</taxon>
        <taxon>Thermococci</taxon>
        <taxon>Thermococcales</taxon>
        <taxon>Thermococcaceae</taxon>
        <taxon>Thermococcus</taxon>
    </lineage>
</organism>
<evidence type="ECO:0000313" key="5">
    <source>
        <dbReference type="Proteomes" id="UP000051862"/>
    </source>
</evidence>
<evidence type="ECO:0000313" key="4">
    <source>
        <dbReference type="EMBL" id="SEV89485.1"/>
    </source>
</evidence>
<dbReference type="EMBL" id="FOIW01000001">
    <property type="protein sequence ID" value="SEV89485.1"/>
    <property type="molecule type" value="Genomic_DNA"/>
</dbReference>
<keyword evidence="1" id="KW-0812">Transmembrane</keyword>
<evidence type="ECO:0000313" key="7">
    <source>
        <dbReference type="Proteomes" id="UP000250136"/>
    </source>
</evidence>
<name>A0A0Q2M350_9EURY</name>
<dbReference type="Proteomes" id="UP000051862">
    <property type="component" value="Unassembled WGS sequence"/>
</dbReference>
<sequence length="169" mass="19858">MIVERLLKPSYRIGILNMNKFKPEDVVEALRGKGAHVSEFQRDLDIELAIESFIASSYGPYVYVLKFSKGKLFLARHTNRISKDNWPNATKYMVRDENGLKRFLLREVSRKSMILIEAPPVIIWGAVWWLIWSYFEEYPLGTFLLFFLGFLLNDLAKAFEYFVLGYCRE</sequence>
<dbReference type="KEGG" id="ttd:A3L14_06255"/>
<reference evidence="4 6" key="3">
    <citation type="submission" date="2016-10" db="EMBL/GenBank/DDBJ databases">
        <authorList>
            <person name="de Groot N.N."/>
        </authorList>
    </citation>
    <scope>NUCLEOTIDE SEQUENCE [LARGE SCALE GENOMIC DNA]</scope>
    <source>
        <strain evidence="4 6">OGL-20</strain>
    </source>
</reference>
<proteinExistence type="predicted"/>
<reference evidence="3 5" key="1">
    <citation type="submission" date="2015-08" db="EMBL/GenBank/DDBJ databases">
        <title>Thermococcus thioreducens DSM 14981 genome sequencing.</title>
        <authorList>
            <person name="Hong S.-J."/>
            <person name="Kim M.-C."/>
            <person name="Shin J.-H."/>
        </authorList>
    </citation>
    <scope>NUCLEOTIDE SEQUENCE [LARGE SCALE GENOMIC DNA]</scope>
    <source>
        <strain evidence="3 5">DSM 14981</strain>
    </source>
</reference>
<evidence type="ECO:0000313" key="6">
    <source>
        <dbReference type="Proteomes" id="UP000182125"/>
    </source>
</evidence>
<evidence type="ECO:0000256" key="1">
    <source>
        <dbReference type="SAM" id="Phobius"/>
    </source>
</evidence>
<dbReference type="EMBL" id="CP015105">
    <property type="protein sequence ID" value="ASJ12517.1"/>
    <property type="molecule type" value="Genomic_DNA"/>
</dbReference>
<feature type="transmembrane region" description="Helical" evidence="1">
    <location>
        <begin position="112"/>
        <end position="132"/>
    </location>
</feature>
<dbReference type="RefSeq" id="WP_055429376.1">
    <property type="nucleotide sequence ID" value="NZ_CP015105.1"/>
</dbReference>
<dbReference type="GeneID" id="33334008"/>
<dbReference type="Proteomes" id="UP000182125">
    <property type="component" value="Unassembled WGS sequence"/>
</dbReference>
<reference evidence="2 7" key="2">
    <citation type="submission" date="2016-04" db="EMBL/GenBank/DDBJ databases">
        <title>Complete genome sequence of Thermococcus thioreducens type strain OGL-20P.</title>
        <authorList>
            <person name="Oger P.M."/>
        </authorList>
    </citation>
    <scope>NUCLEOTIDE SEQUENCE [LARGE SCALE GENOMIC DNA]</scope>
    <source>
        <strain evidence="2 7">OGL-20P</strain>
    </source>
</reference>
<dbReference type="OrthoDB" id="97152at2157"/>
<gene>
    <name evidence="2" type="ORF">A3L14_06255</name>
    <name evidence="3" type="ORF">AMR53_05985</name>
    <name evidence="4" type="ORF">SAMN05216170_0704</name>
</gene>
<keyword evidence="7" id="KW-1185">Reference proteome</keyword>
<evidence type="ECO:0000313" key="3">
    <source>
        <dbReference type="EMBL" id="KQH82481.1"/>
    </source>
</evidence>
<keyword evidence="1" id="KW-0472">Membrane</keyword>